<organism evidence="1">
    <name type="scientific">Rhizophora mucronata</name>
    <name type="common">Asiatic mangrove</name>
    <dbReference type="NCBI Taxonomy" id="61149"/>
    <lineage>
        <taxon>Eukaryota</taxon>
        <taxon>Viridiplantae</taxon>
        <taxon>Streptophyta</taxon>
        <taxon>Embryophyta</taxon>
        <taxon>Tracheophyta</taxon>
        <taxon>Spermatophyta</taxon>
        <taxon>Magnoliopsida</taxon>
        <taxon>eudicotyledons</taxon>
        <taxon>Gunneridae</taxon>
        <taxon>Pentapetalae</taxon>
        <taxon>rosids</taxon>
        <taxon>fabids</taxon>
        <taxon>Malpighiales</taxon>
        <taxon>Rhizophoraceae</taxon>
        <taxon>Rhizophora</taxon>
    </lineage>
</organism>
<dbReference type="EMBL" id="GGEC01074327">
    <property type="protein sequence ID" value="MBX54811.1"/>
    <property type="molecule type" value="Transcribed_RNA"/>
</dbReference>
<dbReference type="AlphaFoldDB" id="A0A2P2PJH3"/>
<protein>
    <submittedName>
        <fullName evidence="1">Uncharacterized protein</fullName>
    </submittedName>
</protein>
<sequence length="30" mass="3688">MHKLFCLWDFEARNNCLFNHVNNLCDTFNK</sequence>
<accession>A0A2P2PJH3</accession>
<proteinExistence type="predicted"/>
<name>A0A2P2PJH3_RHIMU</name>
<reference evidence="1" key="1">
    <citation type="submission" date="2018-02" db="EMBL/GenBank/DDBJ databases">
        <title>Rhizophora mucronata_Transcriptome.</title>
        <authorList>
            <person name="Meera S.P."/>
            <person name="Sreeshan A."/>
            <person name="Augustine A."/>
        </authorList>
    </citation>
    <scope>NUCLEOTIDE SEQUENCE</scope>
    <source>
        <tissue evidence="1">Leaf</tissue>
    </source>
</reference>
<evidence type="ECO:0000313" key="1">
    <source>
        <dbReference type="EMBL" id="MBX54811.1"/>
    </source>
</evidence>